<dbReference type="Proteomes" id="UP001054857">
    <property type="component" value="Unassembled WGS sequence"/>
</dbReference>
<sequence length="446" mass="46630">MHGSIDELVGAASEPQQHLRVTHLGHRGARGGLPHGYSVPDAITGTASRGAVSLHRRNVSLPDGRIPNLRLPVTDADGGPVTASTAAHAAAGSELLRPGRRVSGHVGLDSRRSGAGLPGELGREALFADLGSSNPAGAPLAAAAAAGAAGSSRRQSNNSRWLGAGGGREVELADLGHLGAAGVAAAGVGGGNVSIRALLRSPAGEMNDWATRQIAAAAGSGRVHGKSAEGSLYGSRGLRPTEEELLLLQQQQAERPLMAEELWGDAAAAAAAANNNDDDNEEQLDQEVEVLQHEPGGNALQYPLPPLSAAQQQQLRRPPPPQRHRLVPLYDSSSGRMYGSYPVTLAYPLADADAVDDDDADAADVMHLQAHGRPSYGGVPSRLAARLPPSTALEDQQQQQQRMRSTRHRTTDPYLRPAPRHSYHHQQQQQQLGGEVLLDAAGLHGD</sequence>
<proteinExistence type="predicted"/>
<dbReference type="AlphaFoldDB" id="A0AAD3DNK7"/>
<protein>
    <submittedName>
        <fullName evidence="2">Uncharacterized protein</fullName>
    </submittedName>
</protein>
<name>A0AAD3DNK7_9CHLO</name>
<organism evidence="2 3">
    <name type="scientific">Astrephomene gubernaculifera</name>
    <dbReference type="NCBI Taxonomy" id="47775"/>
    <lineage>
        <taxon>Eukaryota</taxon>
        <taxon>Viridiplantae</taxon>
        <taxon>Chlorophyta</taxon>
        <taxon>core chlorophytes</taxon>
        <taxon>Chlorophyceae</taxon>
        <taxon>CS clade</taxon>
        <taxon>Chlamydomonadales</taxon>
        <taxon>Astrephomenaceae</taxon>
        <taxon>Astrephomene</taxon>
    </lineage>
</organism>
<evidence type="ECO:0000313" key="3">
    <source>
        <dbReference type="Proteomes" id="UP001054857"/>
    </source>
</evidence>
<evidence type="ECO:0000313" key="2">
    <source>
        <dbReference type="EMBL" id="GFR43111.1"/>
    </source>
</evidence>
<feature type="region of interest" description="Disordered" evidence="1">
    <location>
        <begin position="389"/>
        <end position="446"/>
    </location>
</feature>
<feature type="non-terminal residue" evidence="2">
    <location>
        <position position="446"/>
    </location>
</feature>
<evidence type="ECO:0000256" key="1">
    <source>
        <dbReference type="SAM" id="MobiDB-lite"/>
    </source>
</evidence>
<dbReference type="EMBL" id="BMAR01000005">
    <property type="protein sequence ID" value="GFR43111.1"/>
    <property type="molecule type" value="Genomic_DNA"/>
</dbReference>
<reference evidence="2 3" key="1">
    <citation type="journal article" date="2021" name="Sci. Rep.">
        <title>Genome sequencing of the multicellular alga Astrephomene provides insights into convergent evolution of germ-soma differentiation.</title>
        <authorList>
            <person name="Yamashita S."/>
            <person name="Yamamoto K."/>
            <person name="Matsuzaki R."/>
            <person name="Suzuki S."/>
            <person name="Yamaguchi H."/>
            <person name="Hirooka S."/>
            <person name="Minakuchi Y."/>
            <person name="Miyagishima S."/>
            <person name="Kawachi M."/>
            <person name="Toyoda A."/>
            <person name="Nozaki H."/>
        </authorList>
    </citation>
    <scope>NUCLEOTIDE SEQUENCE [LARGE SCALE GENOMIC DNA]</scope>
    <source>
        <strain evidence="2 3">NIES-4017</strain>
    </source>
</reference>
<keyword evidence="3" id="KW-1185">Reference proteome</keyword>
<accession>A0AAD3DNK7</accession>
<comment type="caution">
    <text evidence="2">The sequence shown here is derived from an EMBL/GenBank/DDBJ whole genome shotgun (WGS) entry which is preliminary data.</text>
</comment>
<gene>
    <name evidence="2" type="ORF">Agub_g4107</name>
</gene>